<dbReference type="SMART" id="SM00479">
    <property type="entry name" value="EXOIII"/>
    <property type="match status" value="1"/>
</dbReference>
<dbReference type="SUPFAM" id="SSF53098">
    <property type="entry name" value="Ribonuclease H-like"/>
    <property type="match status" value="1"/>
</dbReference>
<evidence type="ECO:0000256" key="8">
    <source>
        <dbReference type="ARBA" id="ARBA00022842"/>
    </source>
</evidence>
<evidence type="ECO:0000256" key="5">
    <source>
        <dbReference type="ARBA" id="ARBA00022801"/>
    </source>
</evidence>
<dbReference type="FunFam" id="3.30.420.10:FF:000062">
    <property type="entry name" value="ERI1 exoribonuclease 2 isoform X1"/>
    <property type="match status" value="1"/>
</dbReference>
<feature type="compositionally biased region" description="Polar residues" evidence="13">
    <location>
        <begin position="13"/>
        <end position="28"/>
    </location>
</feature>
<dbReference type="Pfam" id="PF06839">
    <property type="entry name" value="Zn_ribbon_GRF"/>
    <property type="match status" value="1"/>
</dbReference>
<keyword evidence="2" id="KW-0540">Nuclease</keyword>
<dbReference type="InterPro" id="IPR010666">
    <property type="entry name" value="Znf_GRF"/>
</dbReference>
<keyword evidence="4 12" id="KW-0863">Zinc-finger</keyword>
<reference evidence="15" key="4">
    <citation type="submission" date="2025-09" db="UniProtKB">
        <authorList>
            <consortium name="Ensembl"/>
        </authorList>
    </citation>
    <scope>IDENTIFICATION</scope>
    <source>
        <strain evidence="15">HSOK</strain>
    </source>
</reference>
<dbReference type="GO" id="GO:0008270">
    <property type="term" value="F:zinc ion binding"/>
    <property type="evidence" value="ECO:0007669"/>
    <property type="project" value="UniProtKB-KW"/>
</dbReference>
<dbReference type="Ensembl" id="ENSORLT00015000196.1">
    <property type="protein sequence ID" value="ENSORLP00015008805.1"/>
    <property type="gene ID" value="ENSORLG00015009644.1"/>
</dbReference>
<evidence type="ECO:0000256" key="10">
    <source>
        <dbReference type="ARBA" id="ARBA00068097"/>
    </source>
</evidence>
<reference evidence="15" key="3">
    <citation type="submission" date="2025-08" db="UniProtKB">
        <authorList>
            <consortium name="Ensembl"/>
        </authorList>
    </citation>
    <scope>IDENTIFICATION</scope>
    <source>
        <strain evidence="15">HSOK</strain>
    </source>
</reference>
<organism evidence="15 16">
    <name type="scientific">Oryzias latipes</name>
    <name type="common">Japanese rice fish</name>
    <name type="synonym">Japanese killifish</name>
    <dbReference type="NCBI Taxonomy" id="8090"/>
    <lineage>
        <taxon>Eukaryota</taxon>
        <taxon>Metazoa</taxon>
        <taxon>Chordata</taxon>
        <taxon>Craniata</taxon>
        <taxon>Vertebrata</taxon>
        <taxon>Euteleostomi</taxon>
        <taxon>Actinopterygii</taxon>
        <taxon>Neopterygii</taxon>
        <taxon>Teleostei</taxon>
        <taxon>Neoteleostei</taxon>
        <taxon>Acanthomorphata</taxon>
        <taxon>Ovalentaria</taxon>
        <taxon>Atherinomorphae</taxon>
        <taxon>Beloniformes</taxon>
        <taxon>Adrianichthyidae</taxon>
        <taxon>Oryziinae</taxon>
        <taxon>Oryzias</taxon>
    </lineage>
</organism>
<accession>A0A3P9HM05</accession>
<dbReference type="PANTHER" id="PTHR23044:SF61">
    <property type="entry name" value="3'-5' EXORIBONUCLEASE 1-RELATED"/>
    <property type="match status" value="1"/>
</dbReference>
<dbReference type="PROSITE" id="PS51999">
    <property type="entry name" value="ZF_GRF"/>
    <property type="match status" value="1"/>
</dbReference>
<evidence type="ECO:0000256" key="9">
    <source>
        <dbReference type="ARBA" id="ARBA00038042"/>
    </source>
</evidence>
<feature type="domain" description="GRF-type" evidence="14">
    <location>
        <begin position="659"/>
        <end position="708"/>
    </location>
</feature>
<evidence type="ECO:0000259" key="14">
    <source>
        <dbReference type="PROSITE" id="PS51999"/>
    </source>
</evidence>
<dbReference type="Proteomes" id="UP000265200">
    <property type="component" value="Chromosome 1"/>
</dbReference>
<evidence type="ECO:0000256" key="13">
    <source>
        <dbReference type="SAM" id="MobiDB-lite"/>
    </source>
</evidence>
<keyword evidence="6" id="KW-0862">Zinc</keyword>
<reference key="1">
    <citation type="journal article" date="2007" name="Nature">
        <title>The medaka draft genome and insights into vertebrate genome evolution.</title>
        <authorList>
            <person name="Kasahara M."/>
            <person name="Naruse K."/>
            <person name="Sasaki S."/>
            <person name="Nakatani Y."/>
            <person name="Qu W."/>
            <person name="Ahsan B."/>
            <person name="Yamada T."/>
            <person name="Nagayasu Y."/>
            <person name="Doi K."/>
            <person name="Kasai Y."/>
            <person name="Jindo T."/>
            <person name="Kobayashi D."/>
            <person name="Shimada A."/>
            <person name="Toyoda A."/>
            <person name="Kuroki Y."/>
            <person name="Fujiyama A."/>
            <person name="Sasaki T."/>
            <person name="Shimizu A."/>
            <person name="Asakawa S."/>
            <person name="Shimizu N."/>
            <person name="Hashimoto S."/>
            <person name="Yang J."/>
            <person name="Lee Y."/>
            <person name="Matsushima K."/>
            <person name="Sugano S."/>
            <person name="Sakaizumi M."/>
            <person name="Narita T."/>
            <person name="Ohishi K."/>
            <person name="Haga S."/>
            <person name="Ohta F."/>
            <person name="Nomoto H."/>
            <person name="Nogata K."/>
            <person name="Morishita T."/>
            <person name="Endo T."/>
            <person name="Shin-I T."/>
            <person name="Takeda H."/>
            <person name="Morishita S."/>
            <person name="Kohara Y."/>
        </authorList>
    </citation>
    <scope>NUCLEOTIDE SEQUENCE [LARGE SCALE GENOMIC DNA]</scope>
    <source>
        <strain>Hd-rR</strain>
    </source>
</reference>
<evidence type="ECO:0000256" key="2">
    <source>
        <dbReference type="ARBA" id="ARBA00022722"/>
    </source>
</evidence>
<dbReference type="AlphaFoldDB" id="A0A3P9HM05"/>
<comment type="cofactor">
    <cofactor evidence="1">
        <name>Mg(2+)</name>
        <dbReference type="ChEBI" id="CHEBI:18420"/>
    </cofactor>
</comment>
<evidence type="ECO:0000256" key="12">
    <source>
        <dbReference type="PROSITE-ProRule" id="PRU01343"/>
    </source>
</evidence>
<dbReference type="Gene3D" id="3.30.420.10">
    <property type="entry name" value="Ribonuclease H-like superfamily/Ribonuclease H"/>
    <property type="match status" value="1"/>
</dbReference>
<dbReference type="Pfam" id="PF00929">
    <property type="entry name" value="RNase_T"/>
    <property type="match status" value="2"/>
</dbReference>
<sequence>MYHHWELLTISQSSPNRGLPSETQSTASVHKKSSKPANPRSHGNSKDQIFSYLIVIDFESTCWRDKNASSQEIIEFPAVLLNTSTGDIDSEFHTFVQPQEHPTLSEFCTELTGITQVQVEAGLPLQICLSRFTRWLHSLQLEMGFTFPNKQQGSSSSLSTQKLCTFLTWSDWDLGVCLQYECKRKQLHKPDVLNNWIDLRSTYRLWYNRKPKGLNGALQDLGLQFDGREHSGLDDARNTARLAAKMMRDGCVMKITRSLDRVSAHPMAAFTSSDAWNPIVVKGVTGSATRLTNNTKEKLTVSKNETRPSTSKPLCAKLCQQQMFVKKKSESSVVAAGSDSLSVQKCESLISPKTLLNVPAAALWGHTHTPGTGARLSAPMNLHSTHNSSSHVLCSTTISCLTDGPQVNQPSSTVSADDLENVELLVDLEERCGSYDDVVLECGGNEVDDDTEVLDVDTGIYDEEESDNSHSSRNCAIVEVKLKERGAVVQKNLQNILQNSVTCENNIFTSTSKKEMTNLLKSNHCFAVPKPVRWGKQNQCKTGPAPKMQGKFDDSLKDKITDVVGTSCVISQNIFSPNVLSCKPKPAITKPVRPLSSPFIIYSEPEKSTAASFPSGASSGSLHTPNNVLTTLSTNSFSHVNNSRVSGTTRGQKVTSPLCACGRRAKRQVVSNGGPNHGRGFYCCPVRRSGGKGKMEKRCEFFKWESALMQTSSGGASVFRSSVSFCQTNSSLSHYQPHRAQLRKSC</sequence>
<keyword evidence="5" id="KW-0378">Hydrolase</keyword>
<keyword evidence="7" id="KW-0269">Exonuclease</keyword>
<dbReference type="GO" id="GO:0003676">
    <property type="term" value="F:nucleic acid binding"/>
    <property type="evidence" value="ECO:0007669"/>
    <property type="project" value="InterPro"/>
</dbReference>
<reference evidence="15 16" key="2">
    <citation type="submission" date="2017-04" db="EMBL/GenBank/DDBJ databases">
        <title>CpG methylation of centromeres and impact of large insertions on vertebrate speciation.</title>
        <authorList>
            <person name="Ichikawa K."/>
            <person name="Yoshimura J."/>
            <person name="Morishita S."/>
        </authorList>
    </citation>
    <scope>NUCLEOTIDE SEQUENCE</scope>
    <source>
        <strain evidence="15 16">HSOK</strain>
    </source>
</reference>
<comment type="similarity">
    <text evidence="9">Belongs to the ERI2 family.</text>
</comment>
<evidence type="ECO:0000256" key="11">
    <source>
        <dbReference type="ARBA" id="ARBA00083876"/>
    </source>
</evidence>
<feature type="region of interest" description="Disordered" evidence="13">
    <location>
        <begin position="13"/>
        <end position="44"/>
    </location>
</feature>
<dbReference type="InterPro" id="IPR012337">
    <property type="entry name" value="RNaseH-like_sf"/>
</dbReference>
<evidence type="ECO:0000256" key="3">
    <source>
        <dbReference type="ARBA" id="ARBA00022723"/>
    </source>
</evidence>
<dbReference type="InterPro" id="IPR051274">
    <property type="entry name" value="3-5_Exoribonuclease"/>
</dbReference>
<proteinExistence type="inferred from homology"/>
<name>A0A3P9HM05_ORYLA</name>
<dbReference type="InterPro" id="IPR047201">
    <property type="entry name" value="ERI-1_3'hExo-like"/>
</dbReference>
<evidence type="ECO:0000256" key="4">
    <source>
        <dbReference type="ARBA" id="ARBA00022771"/>
    </source>
</evidence>
<dbReference type="PANTHER" id="PTHR23044">
    <property type="entry name" value="3'-5' EXONUCLEASE ERI1-RELATED"/>
    <property type="match status" value="1"/>
</dbReference>
<dbReference type="CDD" id="cd06133">
    <property type="entry name" value="ERI-1_3'hExo_like"/>
    <property type="match status" value="1"/>
</dbReference>
<dbReference type="InterPro" id="IPR013520">
    <property type="entry name" value="Ribonucl_H"/>
</dbReference>
<keyword evidence="3" id="KW-0479">Metal-binding</keyword>
<protein>
    <recommendedName>
        <fullName evidence="10">ERI1 exoribonuclease 2</fullName>
    </recommendedName>
    <alternativeName>
        <fullName evidence="11">Exonuclease domain-containing protein 1</fullName>
    </alternativeName>
</protein>
<evidence type="ECO:0000313" key="15">
    <source>
        <dbReference type="Ensembl" id="ENSORLP00015008805.1"/>
    </source>
</evidence>
<dbReference type="GO" id="GO:0000175">
    <property type="term" value="F:3'-5'-RNA exonuclease activity"/>
    <property type="evidence" value="ECO:0007669"/>
    <property type="project" value="InterPro"/>
</dbReference>
<evidence type="ECO:0000256" key="7">
    <source>
        <dbReference type="ARBA" id="ARBA00022839"/>
    </source>
</evidence>
<evidence type="ECO:0000256" key="6">
    <source>
        <dbReference type="ARBA" id="ARBA00022833"/>
    </source>
</evidence>
<keyword evidence="8" id="KW-0460">Magnesium</keyword>
<evidence type="ECO:0000256" key="1">
    <source>
        <dbReference type="ARBA" id="ARBA00001946"/>
    </source>
</evidence>
<dbReference type="InterPro" id="IPR036397">
    <property type="entry name" value="RNaseH_sf"/>
</dbReference>
<evidence type="ECO:0000313" key="16">
    <source>
        <dbReference type="Proteomes" id="UP000265200"/>
    </source>
</evidence>